<reference evidence="1 2" key="1">
    <citation type="submission" date="2019-11" db="EMBL/GenBank/DDBJ databases">
        <authorList>
            <person name="Dong K."/>
        </authorList>
    </citation>
    <scope>NUCLEOTIDE SEQUENCE [LARGE SCALE GENOMIC DNA]</scope>
    <source>
        <strain evidence="1 2">JCM 17370</strain>
    </source>
</reference>
<name>A0A844H9H2_9RHOB</name>
<keyword evidence="2" id="KW-1185">Reference proteome</keyword>
<dbReference type="RefSeq" id="WP_155065583.1">
    <property type="nucleotide sequence ID" value="NZ_WMIF01000028.1"/>
</dbReference>
<sequence>MTGGGDQPDLLSDLTDLDFARLLLAEMHDDLHGKVARVERLAIRTPLLG</sequence>
<evidence type="ECO:0000313" key="1">
    <source>
        <dbReference type="EMBL" id="MTH36071.1"/>
    </source>
</evidence>
<comment type="caution">
    <text evidence="1">The sequence shown here is derived from an EMBL/GenBank/DDBJ whole genome shotgun (WGS) entry which is preliminary data.</text>
</comment>
<dbReference type="AlphaFoldDB" id="A0A844H9H2"/>
<gene>
    <name evidence="1" type="ORF">GL279_15835</name>
</gene>
<accession>A0A844H9H2</accession>
<evidence type="ECO:0000313" key="2">
    <source>
        <dbReference type="Proteomes" id="UP000442533"/>
    </source>
</evidence>
<dbReference type="EMBL" id="WMIF01000028">
    <property type="protein sequence ID" value="MTH36071.1"/>
    <property type="molecule type" value="Genomic_DNA"/>
</dbReference>
<proteinExistence type="predicted"/>
<protein>
    <submittedName>
        <fullName evidence="1">Uncharacterized protein</fullName>
    </submittedName>
</protein>
<organism evidence="1 2">
    <name type="scientific">Paracoccus limosus</name>
    <dbReference type="NCBI Taxonomy" id="913252"/>
    <lineage>
        <taxon>Bacteria</taxon>
        <taxon>Pseudomonadati</taxon>
        <taxon>Pseudomonadota</taxon>
        <taxon>Alphaproteobacteria</taxon>
        <taxon>Rhodobacterales</taxon>
        <taxon>Paracoccaceae</taxon>
        <taxon>Paracoccus</taxon>
    </lineage>
</organism>
<dbReference type="Proteomes" id="UP000442533">
    <property type="component" value="Unassembled WGS sequence"/>
</dbReference>